<comment type="caution">
    <text evidence="5">The sequence shown here is derived from an EMBL/GenBank/DDBJ whole genome shotgun (WGS) entry which is preliminary data.</text>
</comment>
<accession>A0A846QQ12</accession>
<keyword evidence="1" id="KW-1133">Transmembrane helix</keyword>
<dbReference type="SMART" id="SM00091">
    <property type="entry name" value="PAS"/>
    <property type="match status" value="3"/>
</dbReference>
<dbReference type="InterPro" id="IPR043128">
    <property type="entry name" value="Rev_trsase/Diguanyl_cyclase"/>
</dbReference>
<dbReference type="CDD" id="cd01949">
    <property type="entry name" value="GGDEF"/>
    <property type="match status" value="1"/>
</dbReference>
<dbReference type="Gene3D" id="3.30.70.270">
    <property type="match status" value="1"/>
</dbReference>
<dbReference type="InterPro" id="IPR000700">
    <property type="entry name" value="PAS-assoc_C"/>
</dbReference>
<dbReference type="EMBL" id="JAATJA010000002">
    <property type="protein sequence ID" value="NJB68592.1"/>
    <property type="molecule type" value="Genomic_DNA"/>
</dbReference>
<gene>
    <name evidence="5" type="ORF">GGQ74_002265</name>
</gene>
<evidence type="ECO:0000256" key="1">
    <source>
        <dbReference type="SAM" id="Phobius"/>
    </source>
</evidence>
<dbReference type="RefSeq" id="WP_167941644.1">
    <property type="nucleotide sequence ID" value="NZ_JAATJA010000002.1"/>
</dbReference>
<protein>
    <submittedName>
        <fullName evidence="5">Diguanylate cyclase (GGDEF)-like protein/PAS domain S-box-containing protein</fullName>
    </submittedName>
</protein>
<dbReference type="NCBIfam" id="TIGR00229">
    <property type="entry name" value="sensory_box"/>
    <property type="match status" value="3"/>
</dbReference>
<dbReference type="InterPro" id="IPR035965">
    <property type="entry name" value="PAS-like_dom_sf"/>
</dbReference>
<dbReference type="AlphaFoldDB" id="A0A846QQ12"/>
<dbReference type="Pfam" id="PF08448">
    <property type="entry name" value="PAS_4"/>
    <property type="match status" value="2"/>
</dbReference>
<dbReference type="InterPro" id="IPR000160">
    <property type="entry name" value="GGDEF_dom"/>
</dbReference>
<dbReference type="FunFam" id="3.30.70.270:FF:000001">
    <property type="entry name" value="Diguanylate cyclase domain protein"/>
    <property type="match status" value="1"/>
</dbReference>
<feature type="transmembrane region" description="Helical" evidence="1">
    <location>
        <begin position="20"/>
        <end position="38"/>
    </location>
</feature>
<dbReference type="SUPFAM" id="SSF55785">
    <property type="entry name" value="PYP-like sensor domain (PAS domain)"/>
    <property type="match status" value="3"/>
</dbReference>
<feature type="domain" description="PAC" evidence="3">
    <location>
        <begin position="392"/>
        <end position="444"/>
    </location>
</feature>
<reference evidence="5 6" key="1">
    <citation type="submission" date="2020-03" db="EMBL/GenBank/DDBJ databases">
        <title>Genomic Encyclopedia of Type Strains, Phase IV (KMG-IV): sequencing the most valuable type-strain genomes for metagenomic binning, comparative biology and taxonomic classification.</title>
        <authorList>
            <person name="Goeker M."/>
        </authorList>
    </citation>
    <scope>NUCLEOTIDE SEQUENCE [LARGE SCALE GENOMIC DNA]</scope>
    <source>
        <strain evidence="5 6">DSM 24233</strain>
    </source>
</reference>
<dbReference type="NCBIfam" id="TIGR00254">
    <property type="entry name" value="GGDEF"/>
    <property type="match status" value="1"/>
</dbReference>
<evidence type="ECO:0000313" key="5">
    <source>
        <dbReference type="EMBL" id="NJB68592.1"/>
    </source>
</evidence>
<dbReference type="Gene3D" id="3.30.450.20">
    <property type="entry name" value="PAS domain"/>
    <property type="match status" value="3"/>
</dbReference>
<dbReference type="GO" id="GO:0003824">
    <property type="term" value="F:catalytic activity"/>
    <property type="evidence" value="ECO:0007669"/>
    <property type="project" value="UniProtKB-ARBA"/>
</dbReference>
<dbReference type="Proteomes" id="UP000580856">
    <property type="component" value="Unassembled WGS sequence"/>
</dbReference>
<dbReference type="InterPro" id="IPR013656">
    <property type="entry name" value="PAS_4"/>
</dbReference>
<dbReference type="PROSITE" id="PS50113">
    <property type="entry name" value="PAC"/>
    <property type="match status" value="3"/>
</dbReference>
<dbReference type="CDD" id="cd00130">
    <property type="entry name" value="PAS"/>
    <property type="match status" value="3"/>
</dbReference>
<dbReference type="SMART" id="SM00267">
    <property type="entry name" value="GGDEF"/>
    <property type="match status" value="1"/>
</dbReference>
<evidence type="ECO:0000259" key="3">
    <source>
        <dbReference type="PROSITE" id="PS50113"/>
    </source>
</evidence>
<feature type="domain" description="PAS" evidence="2">
    <location>
        <begin position="317"/>
        <end position="394"/>
    </location>
</feature>
<evidence type="ECO:0000259" key="2">
    <source>
        <dbReference type="PROSITE" id="PS50112"/>
    </source>
</evidence>
<evidence type="ECO:0000313" key="6">
    <source>
        <dbReference type="Proteomes" id="UP000580856"/>
    </source>
</evidence>
<dbReference type="SUPFAM" id="SSF55073">
    <property type="entry name" value="Nucleotide cyclase"/>
    <property type="match status" value="1"/>
</dbReference>
<dbReference type="InterPro" id="IPR000014">
    <property type="entry name" value="PAS"/>
</dbReference>
<dbReference type="Pfam" id="PF13426">
    <property type="entry name" value="PAS_9"/>
    <property type="match status" value="1"/>
</dbReference>
<dbReference type="PROSITE" id="PS50887">
    <property type="entry name" value="GGDEF"/>
    <property type="match status" value="1"/>
</dbReference>
<organism evidence="5 6">
    <name type="scientific">Desulfobaculum xiamenense</name>
    <dbReference type="NCBI Taxonomy" id="995050"/>
    <lineage>
        <taxon>Bacteria</taxon>
        <taxon>Pseudomonadati</taxon>
        <taxon>Thermodesulfobacteriota</taxon>
        <taxon>Desulfovibrionia</taxon>
        <taxon>Desulfovibrionales</taxon>
        <taxon>Desulfovibrionaceae</taxon>
        <taxon>Desulfobaculum</taxon>
    </lineage>
</organism>
<keyword evidence="1" id="KW-0812">Transmembrane</keyword>
<dbReference type="InterPro" id="IPR052155">
    <property type="entry name" value="Biofilm_reg_signaling"/>
</dbReference>
<sequence length="615" mass="68011">MALGELMSGAAQVAAISAQTAWAVFWLALVVACAVALGRRARWFPRVRGRVRLGGADDFRWREHEVLRHIMAATPSPLSFMDAGGRIRLANPAYEDMVGRSAEEIMGRTAVDVFPPEAAKALMHMDAQLLTSDGPAVLRQELRLEVQPGDVRDVVVTKELLRDAHGRTFGVVGVFTDVTETRRHMRELVENRNLLVSFIDTVPDLVFYKDAHGVYRSCNAAFAAFAGCAQEEVVGRSDYELFDESVASSFREQDSETLATMRPSLREVWVTRADGTPALMEAVKVPLLGAQGDLLGIVGISRDITRRRATETALRNAEDVYRNIFDNASEGLFSTSPQGRFLRVNRAMAELFGYDSPEEMVATVRNSGRDIFVHDEERKAMLERLVLEGVIRNMRFKARRRDGSVMWAGASLRGIRTEHGELVSIEGIISDITEYVEAVSEMEHRATHDHLTGLANRAVFEETLERMLAQSERSGERVAVLYMDLDGFKGINDTYGHQTGDTLLVAVGQRICSRLRRSDLAARLGGDEFAVLLWNVAGREAVASYAQDVVDALSRSFDCDDVTCRVGVSIGASICPDHGCDAQTLVRLADRALYRMKAEGKGGYRFADPEADAEE</sequence>
<feature type="domain" description="PAS" evidence="2">
    <location>
        <begin position="63"/>
        <end position="133"/>
    </location>
</feature>
<dbReference type="InterPro" id="IPR001610">
    <property type="entry name" value="PAC"/>
</dbReference>
<feature type="domain" description="PAC" evidence="3">
    <location>
        <begin position="264"/>
        <end position="316"/>
    </location>
</feature>
<proteinExistence type="predicted"/>
<dbReference type="SMART" id="SM00086">
    <property type="entry name" value="PAC"/>
    <property type="match status" value="3"/>
</dbReference>
<evidence type="ECO:0000259" key="4">
    <source>
        <dbReference type="PROSITE" id="PS50887"/>
    </source>
</evidence>
<dbReference type="PROSITE" id="PS50112">
    <property type="entry name" value="PAS"/>
    <property type="match status" value="3"/>
</dbReference>
<dbReference type="InterPro" id="IPR029787">
    <property type="entry name" value="Nucleotide_cyclase"/>
</dbReference>
<feature type="domain" description="PAC" evidence="3">
    <location>
        <begin position="138"/>
        <end position="190"/>
    </location>
</feature>
<dbReference type="Pfam" id="PF00990">
    <property type="entry name" value="GGDEF"/>
    <property type="match status" value="1"/>
</dbReference>
<dbReference type="PANTHER" id="PTHR44757">
    <property type="entry name" value="DIGUANYLATE CYCLASE DGCP"/>
    <property type="match status" value="1"/>
</dbReference>
<feature type="domain" description="PAS" evidence="2">
    <location>
        <begin position="191"/>
        <end position="261"/>
    </location>
</feature>
<feature type="domain" description="GGDEF" evidence="4">
    <location>
        <begin position="476"/>
        <end position="609"/>
    </location>
</feature>
<keyword evidence="6" id="KW-1185">Reference proteome</keyword>
<name>A0A846QQ12_9BACT</name>
<dbReference type="PANTHER" id="PTHR44757:SF2">
    <property type="entry name" value="BIOFILM ARCHITECTURE MAINTENANCE PROTEIN MBAA"/>
    <property type="match status" value="1"/>
</dbReference>
<keyword evidence="1" id="KW-0472">Membrane</keyword>